<keyword evidence="3" id="KW-1185">Reference proteome</keyword>
<feature type="transmembrane region" description="Helical" evidence="1">
    <location>
        <begin position="40"/>
        <end position="62"/>
    </location>
</feature>
<reference evidence="2" key="1">
    <citation type="submission" date="2022-05" db="EMBL/GenBank/DDBJ databases">
        <authorList>
            <person name="Colautti A."/>
            <person name="Iacumin L."/>
        </authorList>
    </citation>
    <scope>NUCLEOTIDE SEQUENCE</scope>
    <source>
        <strain evidence="2">SK 55</strain>
    </source>
</reference>
<sequence>MSNKVKEEINKIVIPEELRERSKLGVSKAKIEMGKSKRRWSFVIAPVIAAAMALLILTPNFFTNNTPENPVVRNINADSVIDTSDPKQVVGFSDNVFLGKVIKRIGTKNLGNYPETQFEVEVLDNIKGEVKGTIIVNQAGGFEGDELFLMEGDKQLIDGKTYLFATKYLPDEDWHTVVPVGGDIPYNNEEEKAELIVKYKKAFKEEIPFEF</sequence>
<dbReference type="AlphaFoldDB" id="A0A9X3LDF0"/>
<evidence type="ECO:0000313" key="3">
    <source>
        <dbReference type="Proteomes" id="UP001152173"/>
    </source>
</evidence>
<protein>
    <recommendedName>
        <fullName evidence="4">DUF4179 domain-containing protein</fullName>
    </recommendedName>
</protein>
<organism evidence="2 3">
    <name type="scientific">Paenisporosarcina quisquiliarum</name>
    <dbReference type="NCBI Taxonomy" id="365346"/>
    <lineage>
        <taxon>Bacteria</taxon>
        <taxon>Bacillati</taxon>
        <taxon>Bacillota</taxon>
        <taxon>Bacilli</taxon>
        <taxon>Bacillales</taxon>
        <taxon>Caryophanaceae</taxon>
        <taxon>Paenisporosarcina</taxon>
    </lineage>
</organism>
<name>A0A9X3LDF0_9BACL</name>
<keyword evidence="1" id="KW-0812">Transmembrane</keyword>
<accession>A0A9X3LDF0</accession>
<comment type="caution">
    <text evidence="2">The sequence shown here is derived from an EMBL/GenBank/DDBJ whole genome shotgun (WGS) entry which is preliminary data.</text>
</comment>
<gene>
    <name evidence="2" type="ORF">M9R32_01330</name>
</gene>
<evidence type="ECO:0000256" key="1">
    <source>
        <dbReference type="SAM" id="Phobius"/>
    </source>
</evidence>
<dbReference type="RefSeq" id="WP_269924935.1">
    <property type="nucleotide sequence ID" value="NZ_JAMKBJ010000001.1"/>
</dbReference>
<evidence type="ECO:0000313" key="2">
    <source>
        <dbReference type="EMBL" id="MCZ8535828.1"/>
    </source>
</evidence>
<dbReference type="EMBL" id="JAMKBJ010000001">
    <property type="protein sequence ID" value="MCZ8535828.1"/>
    <property type="molecule type" value="Genomic_DNA"/>
</dbReference>
<evidence type="ECO:0008006" key="4">
    <source>
        <dbReference type="Google" id="ProtNLM"/>
    </source>
</evidence>
<proteinExistence type="predicted"/>
<keyword evidence="1" id="KW-0472">Membrane</keyword>
<keyword evidence="1" id="KW-1133">Transmembrane helix</keyword>
<dbReference type="Proteomes" id="UP001152173">
    <property type="component" value="Unassembled WGS sequence"/>
</dbReference>